<dbReference type="RefSeq" id="WP_236983446.1">
    <property type="nucleotide sequence ID" value="NZ_AP023086.1"/>
</dbReference>
<dbReference type="Pfam" id="PF13508">
    <property type="entry name" value="Acetyltransf_7"/>
    <property type="match status" value="1"/>
</dbReference>
<evidence type="ECO:0000259" key="1">
    <source>
        <dbReference type="PROSITE" id="PS51186"/>
    </source>
</evidence>
<dbReference type="EMBL" id="AP023086">
    <property type="protein sequence ID" value="BCD98832.1"/>
    <property type="molecule type" value="Genomic_DNA"/>
</dbReference>
<dbReference type="Proteomes" id="UP001320119">
    <property type="component" value="Chromosome"/>
</dbReference>
<dbReference type="GO" id="GO:0008080">
    <property type="term" value="F:N-acetyltransferase activity"/>
    <property type="evidence" value="ECO:0007669"/>
    <property type="project" value="InterPro"/>
</dbReference>
<name>A0AAN1WJT6_9GAMM</name>
<dbReference type="GO" id="GO:0005737">
    <property type="term" value="C:cytoplasm"/>
    <property type="evidence" value="ECO:0007669"/>
    <property type="project" value="TreeGrafter"/>
</dbReference>
<dbReference type="PANTHER" id="PTHR13538">
    <property type="entry name" value="N-ACETYLTRANSFERASE 6"/>
    <property type="match status" value="1"/>
</dbReference>
<organism evidence="2 3">
    <name type="scientific">Marinagarivorans cellulosilyticus</name>
    <dbReference type="NCBI Taxonomy" id="2721545"/>
    <lineage>
        <taxon>Bacteria</taxon>
        <taxon>Pseudomonadati</taxon>
        <taxon>Pseudomonadota</taxon>
        <taxon>Gammaproteobacteria</taxon>
        <taxon>Cellvibrionales</taxon>
        <taxon>Cellvibrionaceae</taxon>
        <taxon>Marinagarivorans</taxon>
    </lineage>
</organism>
<keyword evidence="3" id="KW-1185">Reference proteome</keyword>
<dbReference type="PROSITE" id="PS51186">
    <property type="entry name" value="GNAT"/>
    <property type="match status" value="1"/>
</dbReference>
<dbReference type="PANTHER" id="PTHR13538:SF4">
    <property type="entry name" value="N-ALPHA-ACETYLTRANSFERASE 80"/>
    <property type="match status" value="1"/>
</dbReference>
<dbReference type="InterPro" id="IPR039840">
    <property type="entry name" value="NAA80"/>
</dbReference>
<feature type="domain" description="N-acetyltransferase" evidence="1">
    <location>
        <begin position="18"/>
        <end position="172"/>
    </location>
</feature>
<dbReference type="GO" id="GO:1905502">
    <property type="term" value="F:acetyl-CoA binding"/>
    <property type="evidence" value="ECO:0007669"/>
    <property type="project" value="TreeGrafter"/>
</dbReference>
<dbReference type="InterPro" id="IPR000182">
    <property type="entry name" value="GNAT_dom"/>
</dbReference>
<evidence type="ECO:0000313" key="2">
    <source>
        <dbReference type="EMBL" id="BCD98832.1"/>
    </source>
</evidence>
<dbReference type="CDD" id="cd04301">
    <property type="entry name" value="NAT_SF"/>
    <property type="match status" value="1"/>
</dbReference>
<evidence type="ECO:0000313" key="3">
    <source>
        <dbReference type="Proteomes" id="UP001320119"/>
    </source>
</evidence>
<sequence>MPVVDWDGICFDLRDQPSLIDTLLLWLHAEWLKQRKDSLENPAEAYAKRRAQLQEHLSGAAVPMTLVAKECETHKAPPLGCVSLTRLNSRNTRLAEGLWLSNLFVTPTARGRGVGDALLQSAEQTALRLGETELYLYTDIARSYYISKGWQECLMSKSHSSGSSVAVFKKVIQASGA</sequence>
<dbReference type="InterPro" id="IPR016181">
    <property type="entry name" value="Acyl_CoA_acyltransferase"/>
</dbReference>
<gene>
    <name evidence="2" type="ORF">MARGE09_P3033</name>
</gene>
<proteinExistence type="predicted"/>
<dbReference type="Gene3D" id="3.40.630.30">
    <property type="match status" value="1"/>
</dbReference>
<reference evidence="2 3" key="1">
    <citation type="journal article" date="2022" name="IScience">
        <title>An ultrasensitive nanofiber-based assay for enzymatic hydrolysis and deep-sea microbial degradation of cellulose.</title>
        <authorList>
            <person name="Tsudome M."/>
            <person name="Tachioka M."/>
            <person name="Miyazaki M."/>
            <person name="Uchimura K."/>
            <person name="Tsuda M."/>
            <person name="Takaki Y."/>
            <person name="Deguchi S."/>
        </authorList>
    </citation>
    <scope>NUCLEOTIDE SEQUENCE [LARGE SCALE GENOMIC DNA]</scope>
    <source>
        <strain evidence="2 3">GE09</strain>
    </source>
</reference>
<dbReference type="KEGG" id="marq:MARGE09_P3033"/>
<accession>A0AAN1WJT6</accession>
<dbReference type="SUPFAM" id="SSF55729">
    <property type="entry name" value="Acyl-CoA N-acyltransferases (Nat)"/>
    <property type="match status" value="1"/>
</dbReference>
<dbReference type="AlphaFoldDB" id="A0AAN1WJT6"/>
<protein>
    <recommendedName>
        <fullName evidence="1">N-acetyltransferase domain-containing protein</fullName>
    </recommendedName>
</protein>